<organism evidence="2 3">
    <name type="scientific">Phasianus colchicus</name>
    <name type="common">Common pheasant</name>
    <dbReference type="NCBI Taxonomy" id="9054"/>
    <lineage>
        <taxon>Eukaryota</taxon>
        <taxon>Metazoa</taxon>
        <taxon>Chordata</taxon>
        <taxon>Craniata</taxon>
        <taxon>Vertebrata</taxon>
        <taxon>Euteleostomi</taxon>
        <taxon>Archelosauria</taxon>
        <taxon>Archosauria</taxon>
        <taxon>Dinosauria</taxon>
        <taxon>Saurischia</taxon>
        <taxon>Theropoda</taxon>
        <taxon>Coelurosauria</taxon>
        <taxon>Aves</taxon>
        <taxon>Neognathae</taxon>
        <taxon>Galloanserae</taxon>
        <taxon>Galliformes</taxon>
        <taxon>Phasianidae</taxon>
        <taxon>Phasianinae</taxon>
        <taxon>Phasianus</taxon>
    </lineage>
</organism>
<protein>
    <submittedName>
        <fullName evidence="2">Uncharacterized protein</fullName>
    </submittedName>
</protein>
<dbReference type="Ensembl" id="ENSPCLT00000018361.1">
    <property type="protein sequence ID" value="ENSPCLP00000013801.1"/>
    <property type="gene ID" value="ENSPCLG00000011337.1"/>
</dbReference>
<reference evidence="2" key="2">
    <citation type="submission" date="2025-09" db="UniProtKB">
        <authorList>
            <consortium name="Ensembl"/>
        </authorList>
    </citation>
    <scope>IDENTIFICATION</scope>
</reference>
<feature type="compositionally biased region" description="Basic and acidic residues" evidence="1">
    <location>
        <begin position="44"/>
        <end position="61"/>
    </location>
</feature>
<accession>A0A669QI86</accession>
<keyword evidence="3" id="KW-1185">Reference proteome</keyword>
<feature type="region of interest" description="Disordered" evidence="1">
    <location>
        <begin position="1"/>
        <end position="61"/>
    </location>
</feature>
<dbReference type="AlphaFoldDB" id="A0A669QI86"/>
<dbReference type="Proteomes" id="UP000472261">
    <property type="component" value="Unplaced"/>
</dbReference>
<sequence>MPPLSEVPGSSASPWTQGIPKTGERCSMQLFRVQQGKWGQHKAGGREKENDRKRIPCPLDPKRTVEKPKPIYFVQDINAGVKEVAEIPAAQGGCGVSFSGDIQDPPGHQCDLV</sequence>
<name>A0A669QI86_PHACC</name>
<evidence type="ECO:0000313" key="3">
    <source>
        <dbReference type="Proteomes" id="UP000472261"/>
    </source>
</evidence>
<evidence type="ECO:0000313" key="2">
    <source>
        <dbReference type="Ensembl" id="ENSPCLP00000013801.1"/>
    </source>
</evidence>
<evidence type="ECO:0000256" key="1">
    <source>
        <dbReference type="SAM" id="MobiDB-lite"/>
    </source>
</evidence>
<reference evidence="2" key="1">
    <citation type="submission" date="2025-08" db="UniProtKB">
        <authorList>
            <consortium name="Ensembl"/>
        </authorList>
    </citation>
    <scope>IDENTIFICATION</scope>
</reference>
<proteinExistence type="predicted"/>